<evidence type="ECO:0000313" key="2">
    <source>
        <dbReference type="EMBL" id="CZT17478.1"/>
    </source>
</evidence>
<dbReference type="OrthoDB" id="3946756at2759"/>
<proteinExistence type="predicted"/>
<organism evidence="2 3">
    <name type="scientific">Ramularia collo-cygni</name>
    <dbReference type="NCBI Taxonomy" id="112498"/>
    <lineage>
        <taxon>Eukaryota</taxon>
        <taxon>Fungi</taxon>
        <taxon>Dikarya</taxon>
        <taxon>Ascomycota</taxon>
        <taxon>Pezizomycotina</taxon>
        <taxon>Dothideomycetes</taxon>
        <taxon>Dothideomycetidae</taxon>
        <taxon>Mycosphaerellales</taxon>
        <taxon>Mycosphaerellaceae</taxon>
        <taxon>Ramularia</taxon>
    </lineage>
</organism>
<name>A0A2D3US16_9PEZI</name>
<dbReference type="Proteomes" id="UP000225277">
    <property type="component" value="Unassembled WGS sequence"/>
</dbReference>
<dbReference type="RefSeq" id="XP_023624370.1">
    <property type="nucleotide sequence ID" value="XM_023768602.1"/>
</dbReference>
<dbReference type="AlphaFoldDB" id="A0A2D3US16"/>
<sequence length="359" mass="39094">MDWNGDMIGDLNDPDSINNVSSASLPATFGSLDSGMSFDPFLNVDPSNPLVDWTTIGGVGEPLERSHSSGSNYLNNVGMDGLNSGMSLDRSPYAAIAQLSQLSTRLYPLHQSGCVLAETAAASFSGNRSQQRPLLDESCLKSVASWFVHLFARVPLQILSVDYGTKNTGEILQSVFSASHHMMEILCRLQNEPSSFDSSRGETGAGLPHGPIHSGQGNNDKFNALNVLNPAGHYSHDTIICHLVIACHTLLLNIYVAVLVALQHDVDLRSSFLLPTKCTGYLEGETQLVMVVQLCAYLLERQRQAVDIYFTPSPPSPPPPTAQMMTPPTTPPTANREVVSHLETDIRQRLTRIRQALRI</sequence>
<protein>
    <recommendedName>
        <fullName evidence="4">Aflatoxin regulatory protein domain-containing protein</fullName>
    </recommendedName>
</protein>
<dbReference type="STRING" id="112498.A0A2D3US16"/>
<feature type="region of interest" description="Disordered" evidence="1">
    <location>
        <begin position="313"/>
        <end position="336"/>
    </location>
</feature>
<evidence type="ECO:0008006" key="4">
    <source>
        <dbReference type="Google" id="ProtNLM"/>
    </source>
</evidence>
<keyword evidence="3" id="KW-1185">Reference proteome</keyword>
<reference evidence="2 3" key="1">
    <citation type="submission" date="2016-03" db="EMBL/GenBank/DDBJ databases">
        <authorList>
            <person name="Ploux O."/>
        </authorList>
    </citation>
    <scope>NUCLEOTIDE SEQUENCE [LARGE SCALE GENOMIC DNA]</scope>
    <source>
        <strain evidence="2 3">URUG2</strain>
    </source>
</reference>
<gene>
    <name evidence="2" type="ORF">RCC_12216</name>
</gene>
<evidence type="ECO:0000256" key="1">
    <source>
        <dbReference type="SAM" id="MobiDB-lite"/>
    </source>
</evidence>
<accession>A0A2D3US16</accession>
<dbReference type="EMBL" id="FJUY01000004">
    <property type="protein sequence ID" value="CZT17478.1"/>
    <property type="molecule type" value="Genomic_DNA"/>
</dbReference>
<dbReference type="GeneID" id="35606769"/>
<evidence type="ECO:0000313" key="3">
    <source>
        <dbReference type="Proteomes" id="UP000225277"/>
    </source>
</evidence>